<dbReference type="SMART" id="SM00895">
    <property type="entry name" value="FCD"/>
    <property type="match status" value="1"/>
</dbReference>
<dbReference type="InterPro" id="IPR000524">
    <property type="entry name" value="Tscrpt_reg_HTH_GntR"/>
</dbReference>
<evidence type="ECO:0000256" key="2">
    <source>
        <dbReference type="ARBA" id="ARBA00023125"/>
    </source>
</evidence>
<evidence type="ECO:0000313" key="5">
    <source>
        <dbReference type="EMBL" id="SEE87614.1"/>
    </source>
</evidence>
<sequence>MIRMNGQSSTVRPRRLPQWLADQIEAEVVRAAAPAGTKLPTEVALAKDYDVSRQVVREAARLLEDRGLVSISPGRGMTVAALGMDVLVDRYQSVLRRDRAGFSELMHMRQMLEPEMTAEAARRRTGADVNAIEQAVDAASDATRDFASCLDADMEFHRLVAVATRNRFVVAFVEPINRVLRETYTDPTGYLATQPATIEEHRAIARAIRAQDPAAAAQAASTHLARVTCDAPVLVDADPTDRDERS</sequence>
<feature type="domain" description="HTH gntR-type" evidence="4">
    <location>
        <begin position="14"/>
        <end position="82"/>
    </location>
</feature>
<dbReference type="SUPFAM" id="SSF46785">
    <property type="entry name" value="Winged helix' DNA-binding domain"/>
    <property type="match status" value="1"/>
</dbReference>
<dbReference type="EMBL" id="FNTX01000002">
    <property type="protein sequence ID" value="SEE87614.1"/>
    <property type="molecule type" value="Genomic_DNA"/>
</dbReference>
<evidence type="ECO:0000259" key="4">
    <source>
        <dbReference type="PROSITE" id="PS50949"/>
    </source>
</evidence>
<dbReference type="InterPro" id="IPR011711">
    <property type="entry name" value="GntR_C"/>
</dbReference>
<dbReference type="AlphaFoldDB" id="A0A1H5ME89"/>
<evidence type="ECO:0000313" key="6">
    <source>
        <dbReference type="Proteomes" id="UP000199220"/>
    </source>
</evidence>
<dbReference type="InterPro" id="IPR036388">
    <property type="entry name" value="WH-like_DNA-bd_sf"/>
</dbReference>
<dbReference type="PROSITE" id="PS50949">
    <property type="entry name" value="HTH_GNTR"/>
    <property type="match status" value="1"/>
</dbReference>
<dbReference type="PANTHER" id="PTHR43537:SF44">
    <property type="entry name" value="GNTR FAMILY REGULATORY PROTEIN"/>
    <property type="match status" value="1"/>
</dbReference>
<dbReference type="GO" id="GO:0003677">
    <property type="term" value="F:DNA binding"/>
    <property type="evidence" value="ECO:0007669"/>
    <property type="project" value="UniProtKB-KW"/>
</dbReference>
<dbReference type="InterPro" id="IPR036390">
    <property type="entry name" value="WH_DNA-bd_sf"/>
</dbReference>
<evidence type="ECO:0000256" key="1">
    <source>
        <dbReference type="ARBA" id="ARBA00023015"/>
    </source>
</evidence>
<keyword evidence="1" id="KW-0805">Transcription regulation</keyword>
<gene>
    <name evidence="5" type="ORF">SAMN04488554_3326</name>
</gene>
<dbReference type="Pfam" id="PF00392">
    <property type="entry name" value="GntR"/>
    <property type="match status" value="1"/>
</dbReference>
<protein>
    <submittedName>
        <fullName evidence="5">DNA-binding transcriptional regulator, FadR family</fullName>
    </submittedName>
</protein>
<dbReference type="SMART" id="SM00345">
    <property type="entry name" value="HTH_GNTR"/>
    <property type="match status" value="1"/>
</dbReference>
<evidence type="ECO:0000256" key="3">
    <source>
        <dbReference type="ARBA" id="ARBA00023163"/>
    </source>
</evidence>
<keyword evidence="6" id="KW-1185">Reference proteome</keyword>
<dbReference type="GO" id="GO:0003700">
    <property type="term" value="F:DNA-binding transcription factor activity"/>
    <property type="evidence" value="ECO:0007669"/>
    <property type="project" value="InterPro"/>
</dbReference>
<proteinExistence type="predicted"/>
<reference evidence="6" key="1">
    <citation type="submission" date="2016-10" db="EMBL/GenBank/DDBJ databases">
        <authorList>
            <person name="Varghese N."/>
            <person name="Submissions S."/>
        </authorList>
    </citation>
    <scope>NUCLEOTIDE SEQUENCE [LARGE SCALE GENOMIC DNA]</scope>
    <source>
        <strain evidence="6">DSM 21368</strain>
    </source>
</reference>
<name>A0A1H5ME89_9MICO</name>
<dbReference type="SUPFAM" id="SSF48008">
    <property type="entry name" value="GntR ligand-binding domain-like"/>
    <property type="match status" value="1"/>
</dbReference>
<dbReference type="Gene3D" id="1.20.120.530">
    <property type="entry name" value="GntR ligand-binding domain-like"/>
    <property type="match status" value="1"/>
</dbReference>
<dbReference type="CDD" id="cd07377">
    <property type="entry name" value="WHTH_GntR"/>
    <property type="match status" value="1"/>
</dbReference>
<dbReference type="InterPro" id="IPR008920">
    <property type="entry name" value="TF_FadR/GntR_C"/>
</dbReference>
<dbReference type="PRINTS" id="PR00035">
    <property type="entry name" value="HTHGNTR"/>
</dbReference>
<dbReference type="STRING" id="648782.SAMN04488554_3326"/>
<dbReference type="PANTHER" id="PTHR43537">
    <property type="entry name" value="TRANSCRIPTIONAL REGULATOR, GNTR FAMILY"/>
    <property type="match status" value="1"/>
</dbReference>
<dbReference type="Pfam" id="PF07729">
    <property type="entry name" value="FCD"/>
    <property type="match status" value="1"/>
</dbReference>
<dbReference type="Proteomes" id="UP000199220">
    <property type="component" value="Unassembled WGS sequence"/>
</dbReference>
<dbReference type="Gene3D" id="1.10.10.10">
    <property type="entry name" value="Winged helix-like DNA-binding domain superfamily/Winged helix DNA-binding domain"/>
    <property type="match status" value="1"/>
</dbReference>
<organism evidence="5 6">
    <name type="scientific">Ruania alba</name>
    <dbReference type="NCBI Taxonomy" id="648782"/>
    <lineage>
        <taxon>Bacteria</taxon>
        <taxon>Bacillati</taxon>
        <taxon>Actinomycetota</taxon>
        <taxon>Actinomycetes</taxon>
        <taxon>Micrococcales</taxon>
        <taxon>Ruaniaceae</taxon>
        <taxon>Ruania</taxon>
    </lineage>
</organism>
<keyword evidence="2 5" id="KW-0238">DNA-binding</keyword>
<keyword evidence="3" id="KW-0804">Transcription</keyword>
<accession>A0A1H5ME89</accession>